<dbReference type="InterPro" id="IPR010898">
    <property type="entry name" value="Hpre_diP_synth_I"/>
</dbReference>
<dbReference type="EMBL" id="BDOQ01000003">
    <property type="protein sequence ID" value="GBG13878.1"/>
    <property type="molecule type" value="Genomic_DNA"/>
</dbReference>
<organism evidence="2 3">
    <name type="scientific">Novimethylophilus kurashikiensis</name>
    <dbReference type="NCBI Taxonomy" id="1825523"/>
    <lineage>
        <taxon>Bacteria</taxon>
        <taxon>Pseudomonadati</taxon>
        <taxon>Pseudomonadota</taxon>
        <taxon>Betaproteobacteria</taxon>
        <taxon>Nitrosomonadales</taxon>
        <taxon>Methylophilaceae</taxon>
        <taxon>Novimethylophilus</taxon>
    </lineage>
</organism>
<evidence type="ECO:0000313" key="2">
    <source>
        <dbReference type="EMBL" id="GBG13878.1"/>
    </source>
</evidence>
<evidence type="ECO:0000256" key="1">
    <source>
        <dbReference type="SAM" id="Phobius"/>
    </source>
</evidence>
<dbReference type="OrthoDB" id="9799095at2"/>
<gene>
    <name evidence="2" type="primary">hepST</name>
    <name evidence="2" type="ORF">NMK_1430</name>
</gene>
<comment type="caution">
    <text evidence="2">The sequence shown here is derived from an EMBL/GenBank/DDBJ whole genome shotgun (WGS) entry which is preliminary data.</text>
</comment>
<keyword evidence="1" id="KW-1133">Transmembrane helix</keyword>
<dbReference type="Pfam" id="PF07456">
    <property type="entry name" value="Hpre_diP_synt_I"/>
    <property type="match status" value="1"/>
</dbReference>
<feature type="transmembrane region" description="Helical" evidence="1">
    <location>
        <begin position="57"/>
        <end position="76"/>
    </location>
</feature>
<dbReference type="RefSeq" id="WP_109015032.1">
    <property type="nucleotide sequence ID" value="NZ_BDOQ01000003.1"/>
</dbReference>
<protein>
    <submittedName>
        <fullName evidence="2">Heptaprenyl diphosphate synthase</fullName>
        <ecNumber evidence="2">2.5.1.30</ecNumber>
    </submittedName>
</protein>
<keyword evidence="3" id="KW-1185">Reference proteome</keyword>
<dbReference type="Proteomes" id="UP000245081">
    <property type="component" value="Unassembled WGS sequence"/>
</dbReference>
<dbReference type="Gene3D" id="1.10.1760.20">
    <property type="match status" value="1"/>
</dbReference>
<dbReference type="GO" id="GO:0000010">
    <property type="term" value="F:heptaprenyl diphosphate synthase activity"/>
    <property type="evidence" value="ECO:0007669"/>
    <property type="project" value="UniProtKB-EC"/>
</dbReference>
<keyword evidence="1" id="KW-0812">Transmembrane</keyword>
<accession>A0A2R5F8J6</accession>
<reference evidence="2 3" key="1">
    <citation type="journal article" date="2018" name="Environ. Microbiol.">
        <title>Isolation and genomic characterization of Novimethylophilus kurashikiensis gen. nov. sp. nov., a new lanthanide-dependent methylotrophic species of Methylophilaceae.</title>
        <authorList>
            <person name="Lv H."/>
            <person name="Sahin N."/>
            <person name="Tani A."/>
        </authorList>
    </citation>
    <scope>NUCLEOTIDE SEQUENCE [LARGE SCALE GENOMIC DNA]</scope>
    <source>
        <strain evidence="2 3">La2-4</strain>
    </source>
</reference>
<name>A0A2R5F8J6_9PROT</name>
<dbReference type="EC" id="2.5.1.30" evidence="2"/>
<evidence type="ECO:0000313" key="3">
    <source>
        <dbReference type="Proteomes" id="UP000245081"/>
    </source>
</evidence>
<dbReference type="PIRSF" id="PIRSF027391">
    <property type="entry name" value="Hpre_diP_synt_I"/>
    <property type="match status" value="1"/>
</dbReference>
<dbReference type="InterPro" id="IPR014535">
    <property type="entry name" value="Hpre_diP_synt_I"/>
</dbReference>
<sequence>MTPLIIKTTQRDHEVARLAAFAIVLHLAEAVMPTPLPGVKPGIANVITLYVLHRYDFVTAAWVSLLRVFAVSLLFGNFLTPTFVLSLSGAIASLLALSLAMHLPKRWFGPVSHSIFAAFAHIAGQLIIVRLWLIPSAGLAYLVPVFATFALLFGTLNGLIAAKLLAAESTGETQ</sequence>
<feature type="transmembrane region" description="Helical" evidence="1">
    <location>
        <begin position="139"/>
        <end position="160"/>
    </location>
</feature>
<keyword evidence="2" id="KW-0808">Transferase</keyword>
<feature type="transmembrane region" description="Helical" evidence="1">
    <location>
        <begin position="82"/>
        <end position="103"/>
    </location>
</feature>
<feature type="transmembrane region" description="Helical" evidence="1">
    <location>
        <begin position="115"/>
        <end position="133"/>
    </location>
</feature>
<dbReference type="AlphaFoldDB" id="A0A2R5F8J6"/>
<proteinExistence type="predicted"/>
<keyword evidence="1" id="KW-0472">Membrane</keyword>